<protein>
    <recommendedName>
        <fullName evidence="4">DUF2780 domain-containing protein</fullName>
    </recommendedName>
</protein>
<keyword evidence="3" id="KW-1185">Reference proteome</keyword>
<sequence>MCRYQSKIVVNLSLACLLLLSTFARAEGLGSLLDSASSLGVQGNQANSVSSELINSLTNQLGVSDSQASGGIAALVALANQQLSGEQSTLLADLIPSSTSSSLSSSLLNSISNMESVQQAFNALGMDNAMVAKFSSYILQYLSENDAASLVAPLQKNWS</sequence>
<keyword evidence="1" id="KW-0732">Signal</keyword>
<evidence type="ECO:0000256" key="1">
    <source>
        <dbReference type="SAM" id="SignalP"/>
    </source>
</evidence>
<evidence type="ECO:0000313" key="2">
    <source>
        <dbReference type="EMBL" id="GGB10782.1"/>
    </source>
</evidence>
<dbReference type="InterPro" id="IPR021302">
    <property type="entry name" value="DUF2780_VcgC/VcgE"/>
</dbReference>
<reference evidence="3" key="1">
    <citation type="journal article" date="2019" name="Int. J. Syst. Evol. Microbiol.">
        <title>The Global Catalogue of Microorganisms (GCM) 10K type strain sequencing project: providing services to taxonomists for standard genome sequencing and annotation.</title>
        <authorList>
            <consortium name="The Broad Institute Genomics Platform"/>
            <consortium name="The Broad Institute Genome Sequencing Center for Infectious Disease"/>
            <person name="Wu L."/>
            <person name="Ma J."/>
        </authorList>
    </citation>
    <scope>NUCLEOTIDE SEQUENCE [LARGE SCALE GENOMIC DNA]</scope>
    <source>
        <strain evidence="3">CGMCC 1.10131</strain>
    </source>
</reference>
<name>A0ABQ1I2S3_9ALTE</name>
<gene>
    <name evidence="2" type="ORF">GCM10007414_25200</name>
</gene>
<accession>A0ABQ1I2S3</accession>
<comment type="caution">
    <text evidence="2">The sequence shown here is derived from an EMBL/GenBank/DDBJ whole genome shotgun (WGS) entry which is preliminary data.</text>
</comment>
<evidence type="ECO:0000313" key="3">
    <source>
        <dbReference type="Proteomes" id="UP000651977"/>
    </source>
</evidence>
<dbReference type="Proteomes" id="UP000651977">
    <property type="component" value="Unassembled WGS sequence"/>
</dbReference>
<organism evidence="2 3">
    <name type="scientific">Agarivorans gilvus</name>
    <dbReference type="NCBI Taxonomy" id="680279"/>
    <lineage>
        <taxon>Bacteria</taxon>
        <taxon>Pseudomonadati</taxon>
        <taxon>Pseudomonadota</taxon>
        <taxon>Gammaproteobacteria</taxon>
        <taxon>Alteromonadales</taxon>
        <taxon>Alteromonadaceae</taxon>
        <taxon>Agarivorans</taxon>
    </lineage>
</organism>
<dbReference type="EMBL" id="BMDY01000015">
    <property type="protein sequence ID" value="GGB10782.1"/>
    <property type="molecule type" value="Genomic_DNA"/>
</dbReference>
<proteinExistence type="predicted"/>
<dbReference type="Pfam" id="PF11075">
    <property type="entry name" value="DUF2780"/>
    <property type="match status" value="1"/>
</dbReference>
<feature type="chain" id="PRO_5045630107" description="DUF2780 domain-containing protein" evidence="1">
    <location>
        <begin position="27"/>
        <end position="159"/>
    </location>
</feature>
<dbReference type="RefSeq" id="WP_055733272.1">
    <property type="nucleotide sequence ID" value="NZ_BMDY01000015.1"/>
</dbReference>
<evidence type="ECO:0008006" key="4">
    <source>
        <dbReference type="Google" id="ProtNLM"/>
    </source>
</evidence>
<feature type="signal peptide" evidence="1">
    <location>
        <begin position="1"/>
        <end position="26"/>
    </location>
</feature>